<proteinExistence type="predicted"/>
<organism evidence="2 3">
    <name type="scientific">Plasmopara halstedii</name>
    <name type="common">Downy mildew of sunflower</name>
    <dbReference type="NCBI Taxonomy" id="4781"/>
    <lineage>
        <taxon>Eukaryota</taxon>
        <taxon>Sar</taxon>
        <taxon>Stramenopiles</taxon>
        <taxon>Oomycota</taxon>
        <taxon>Peronosporomycetes</taxon>
        <taxon>Peronosporales</taxon>
        <taxon>Peronosporaceae</taxon>
        <taxon>Plasmopara</taxon>
    </lineage>
</organism>
<feature type="compositionally biased region" description="Basic and acidic residues" evidence="1">
    <location>
        <begin position="17"/>
        <end position="27"/>
    </location>
</feature>
<evidence type="ECO:0000256" key="1">
    <source>
        <dbReference type="SAM" id="MobiDB-lite"/>
    </source>
</evidence>
<dbReference type="EMBL" id="CCYD01000261">
    <property type="protein sequence ID" value="CEG37178.1"/>
    <property type="molecule type" value="Genomic_DNA"/>
</dbReference>
<dbReference type="RefSeq" id="XP_024573547.1">
    <property type="nucleotide sequence ID" value="XM_024722475.1"/>
</dbReference>
<sequence length="105" mass="11650">MNHVCNLSGENKAIGGPRDESRYRSPEGVHQSLKYVGDRVSWTPQPGEGTGNQIEAAVKSVMLSGKVSVCRCSDILNRRSQANIIRVQAYFVHQIFYPPLMSSEN</sequence>
<evidence type="ECO:0000313" key="2">
    <source>
        <dbReference type="EMBL" id="CEG37178.1"/>
    </source>
</evidence>
<evidence type="ECO:0000313" key="3">
    <source>
        <dbReference type="Proteomes" id="UP000054928"/>
    </source>
</evidence>
<dbReference type="Proteomes" id="UP000054928">
    <property type="component" value="Unassembled WGS sequence"/>
</dbReference>
<dbReference type="AlphaFoldDB" id="A0A0P1A8Y2"/>
<accession>A0A0P1A8Y2</accession>
<dbReference type="GeneID" id="36399680"/>
<keyword evidence="3" id="KW-1185">Reference proteome</keyword>
<protein>
    <submittedName>
        <fullName evidence="2">Uncharacterized protein</fullName>
    </submittedName>
</protein>
<feature type="region of interest" description="Disordered" evidence="1">
    <location>
        <begin position="1"/>
        <end position="27"/>
    </location>
</feature>
<name>A0A0P1A8Y2_PLAHL</name>
<reference evidence="3" key="1">
    <citation type="submission" date="2014-09" db="EMBL/GenBank/DDBJ databases">
        <authorList>
            <person name="Sharma Rahul"/>
            <person name="Thines Marco"/>
        </authorList>
    </citation>
    <scope>NUCLEOTIDE SEQUENCE [LARGE SCALE GENOMIC DNA]</scope>
</reference>